<dbReference type="EMBL" id="UINC01023102">
    <property type="protein sequence ID" value="SVA94090.1"/>
    <property type="molecule type" value="Genomic_DNA"/>
</dbReference>
<dbReference type="PANTHER" id="PTHR22642">
    <property type="entry name" value="IMIDAZOLONEPROPIONASE"/>
    <property type="match status" value="1"/>
</dbReference>
<feature type="domain" description="Amidohydrolase 3" evidence="1">
    <location>
        <begin position="54"/>
        <end position="418"/>
    </location>
</feature>
<evidence type="ECO:0000313" key="2">
    <source>
        <dbReference type="EMBL" id="SVA94090.1"/>
    </source>
</evidence>
<dbReference type="SUPFAM" id="SSF51338">
    <property type="entry name" value="Composite domain of metallo-dependent hydrolases"/>
    <property type="match status" value="1"/>
</dbReference>
<organism evidence="2">
    <name type="scientific">marine metagenome</name>
    <dbReference type="NCBI Taxonomy" id="408172"/>
    <lineage>
        <taxon>unclassified sequences</taxon>
        <taxon>metagenomes</taxon>
        <taxon>ecological metagenomes</taxon>
    </lineage>
</organism>
<dbReference type="SUPFAM" id="SSF51556">
    <property type="entry name" value="Metallo-dependent hydrolases"/>
    <property type="match status" value="1"/>
</dbReference>
<feature type="non-terminal residue" evidence="2">
    <location>
        <position position="419"/>
    </location>
</feature>
<protein>
    <recommendedName>
        <fullName evidence="1">Amidohydrolase 3 domain-containing protein</fullName>
    </recommendedName>
</protein>
<sequence>VPIADRLFTNGSFHTLDPSRPDGPTADALASWRGRIVAVGSQAEVDALVGPDTEVVDLVGATVLPGFIETHMHPIGAGVMMSAAQIGYPACHDIDGVVSALAARADMTPTGEPIQTWGYDDSLMDDDRHLTRDDLNRASTDHPIFVRHVSGHLSYANDRALELAGITEDVEDPVGGLFQRDVSGRLTGCMEETASFAVGVALPTASLEDTAAAVKAISDLCLSVGTTTMTDAAVATPTMYAAYQQGVEDGSLRVRTQVFPIWRAAGDLPFRTGIGDDRLSIGAMKFISDGSIQGYTACLCKGYHDRPDVHGYEVIPAAELTEMVVDAHAGGWQVAIHANGDAAIDNALDAIEAALTAHPRHDHRHRIEHCQTAREDQLERMARLGVLASVFANHIWYWGDRHRDRFLGPERGSRIDPLA</sequence>
<proteinExistence type="predicted"/>
<dbReference type="Pfam" id="PF07969">
    <property type="entry name" value="Amidohydro_3"/>
    <property type="match status" value="1"/>
</dbReference>
<dbReference type="Gene3D" id="2.30.40.10">
    <property type="entry name" value="Urease, subunit C, domain 1"/>
    <property type="match status" value="1"/>
</dbReference>
<gene>
    <name evidence="2" type="ORF">METZ01_LOCUS146944</name>
</gene>
<dbReference type="AlphaFoldDB" id="A0A381ZXY5"/>
<dbReference type="InterPro" id="IPR013108">
    <property type="entry name" value="Amidohydro_3"/>
</dbReference>
<dbReference type="PANTHER" id="PTHR22642:SF2">
    <property type="entry name" value="PROTEIN LONG AFTER FAR-RED 3"/>
    <property type="match status" value="1"/>
</dbReference>
<feature type="non-terminal residue" evidence="2">
    <location>
        <position position="1"/>
    </location>
</feature>
<dbReference type="InterPro" id="IPR032466">
    <property type="entry name" value="Metal_Hydrolase"/>
</dbReference>
<dbReference type="Gene3D" id="3.10.310.70">
    <property type="match status" value="1"/>
</dbReference>
<dbReference type="InterPro" id="IPR011059">
    <property type="entry name" value="Metal-dep_hydrolase_composite"/>
</dbReference>
<name>A0A381ZXY5_9ZZZZ</name>
<reference evidence="2" key="1">
    <citation type="submission" date="2018-05" db="EMBL/GenBank/DDBJ databases">
        <authorList>
            <person name="Lanie J.A."/>
            <person name="Ng W.-L."/>
            <person name="Kazmierczak K.M."/>
            <person name="Andrzejewski T.M."/>
            <person name="Davidsen T.M."/>
            <person name="Wayne K.J."/>
            <person name="Tettelin H."/>
            <person name="Glass J.I."/>
            <person name="Rusch D."/>
            <person name="Podicherti R."/>
            <person name="Tsui H.-C.T."/>
            <person name="Winkler M.E."/>
        </authorList>
    </citation>
    <scope>NUCLEOTIDE SEQUENCE</scope>
</reference>
<dbReference type="Gene3D" id="3.20.20.140">
    <property type="entry name" value="Metal-dependent hydrolases"/>
    <property type="match status" value="1"/>
</dbReference>
<accession>A0A381ZXY5</accession>
<evidence type="ECO:0000259" key="1">
    <source>
        <dbReference type="Pfam" id="PF07969"/>
    </source>
</evidence>
<dbReference type="InterPro" id="IPR033932">
    <property type="entry name" value="YtcJ-like"/>
</dbReference>
<dbReference type="GO" id="GO:0016810">
    <property type="term" value="F:hydrolase activity, acting on carbon-nitrogen (but not peptide) bonds"/>
    <property type="evidence" value="ECO:0007669"/>
    <property type="project" value="InterPro"/>
</dbReference>
<dbReference type="CDD" id="cd01300">
    <property type="entry name" value="YtcJ_like"/>
    <property type="match status" value="1"/>
</dbReference>